<reference evidence="1 2" key="1">
    <citation type="journal article" date="2022" name="Hortic Res">
        <title>A haplotype resolved chromosomal level avocado genome allows analysis of novel avocado genes.</title>
        <authorList>
            <person name="Nath O."/>
            <person name="Fletcher S.J."/>
            <person name="Hayward A."/>
            <person name="Shaw L.M."/>
            <person name="Masouleh A.K."/>
            <person name="Furtado A."/>
            <person name="Henry R.J."/>
            <person name="Mitter N."/>
        </authorList>
    </citation>
    <scope>NUCLEOTIDE SEQUENCE [LARGE SCALE GENOMIC DNA]</scope>
    <source>
        <strain evidence="2">cv. Hass</strain>
    </source>
</reference>
<evidence type="ECO:0000313" key="2">
    <source>
        <dbReference type="Proteomes" id="UP001234297"/>
    </source>
</evidence>
<keyword evidence="2" id="KW-1185">Reference proteome</keyword>
<organism evidence="1 2">
    <name type="scientific">Persea americana</name>
    <name type="common">Avocado</name>
    <dbReference type="NCBI Taxonomy" id="3435"/>
    <lineage>
        <taxon>Eukaryota</taxon>
        <taxon>Viridiplantae</taxon>
        <taxon>Streptophyta</taxon>
        <taxon>Embryophyta</taxon>
        <taxon>Tracheophyta</taxon>
        <taxon>Spermatophyta</taxon>
        <taxon>Magnoliopsida</taxon>
        <taxon>Magnoliidae</taxon>
        <taxon>Laurales</taxon>
        <taxon>Lauraceae</taxon>
        <taxon>Persea</taxon>
    </lineage>
</organism>
<dbReference type="Proteomes" id="UP001234297">
    <property type="component" value="Chromosome 7"/>
</dbReference>
<comment type="caution">
    <text evidence="1">The sequence shown here is derived from an EMBL/GenBank/DDBJ whole genome shotgun (WGS) entry which is preliminary data.</text>
</comment>
<gene>
    <name evidence="1" type="ORF">MRB53_023300</name>
</gene>
<evidence type="ECO:0000313" key="1">
    <source>
        <dbReference type="EMBL" id="KAJ8629977.1"/>
    </source>
</evidence>
<proteinExistence type="predicted"/>
<accession>A0ACC2L9E6</accession>
<sequence length="278" mass="28767">MGEPPLVPSPIPSFPQPQSSIHPVFFHRDIPHILSSSPAFHSSVPISGSVFDPSGSASGPLAVSPSGTHSIGPPQQVLSGLVSNPSCSAPDPLFEPPSGTQENGSQQAAPGELPPALDGIGPLPGPLAGPLEASQRKMEATSGHLTEKCPFTGKPGLIRKLSPVQQLSREEDPSKLGVPIEEEAVSLPNQIIAANVDTSSPTNAEASDDQDSAATPNATNAKISVTSKTANQVSPLLSLEVGNAVIQANSKSANQINPLLSLPSDIIHNILEKYQLLW</sequence>
<name>A0ACC2L9E6_PERAE</name>
<dbReference type="EMBL" id="CM056815">
    <property type="protein sequence ID" value="KAJ8629977.1"/>
    <property type="molecule type" value="Genomic_DNA"/>
</dbReference>
<protein>
    <submittedName>
        <fullName evidence="1">Uncharacterized protein</fullName>
    </submittedName>
</protein>